<dbReference type="AlphaFoldDB" id="A0A239L591"/>
<dbReference type="Proteomes" id="UP000198393">
    <property type="component" value="Unassembled WGS sequence"/>
</dbReference>
<dbReference type="SUPFAM" id="SSF52540">
    <property type="entry name" value="P-loop containing nucleoside triphosphate hydrolases"/>
    <property type="match status" value="1"/>
</dbReference>
<reference evidence="3 4" key="1">
    <citation type="submission" date="2017-06" db="EMBL/GenBank/DDBJ databases">
        <authorList>
            <person name="Kim H.J."/>
            <person name="Triplett B.A."/>
        </authorList>
    </citation>
    <scope>NUCLEOTIDE SEQUENCE [LARGE SCALE GENOMIC DNA]</scope>
    <source>
        <strain evidence="3 4">DSM 19307</strain>
    </source>
</reference>
<dbReference type="RefSeq" id="WP_089357672.1">
    <property type="nucleotide sequence ID" value="NZ_FZPD01000005.1"/>
</dbReference>
<evidence type="ECO:0000256" key="2">
    <source>
        <dbReference type="SAM" id="MobiDB-lite"/>
    </source>
</evidence>
<evidence type="ECO:0000313" key="4">
    <source>
        <dbReference type="Proteomes" id="UP000198393"/>
    </source>
</evidence>
<evidence type="ECO:0008006" key="5">
    <source>
        <dbReference type="Google" id="ProtNLM"/>
    </source>
</evidence>
<dbReference type="EMBL" id="FZPD01000005">
    <property type="protein sequence ID" value="SNT25480.1"/>
    <property type="molecule type" value="Genomic_DNA"/>
</dbReference>
<comment type="similarity">
    <text evidence="1">Belongs to the class-IV pyridoxal-phosphate-dependent aminotransferase family.</text>
</comment>
<feature type="region of interest" description="Disordered" evidence="2">
    <location>
        <begin position="236"/>
        <end position="257"/>
    </location>
</feature>
<evidence type="ECO:0000313" key="3">
    <source>
        <dbReference type="EMBL" id="SNT25480.1"/>
    </source>
</evidence>
<dbReference type="OrthoDB" id="272985at2"/>
<organism evidence="3 4">
    <name type="scientific">Ekhidna lutea</name>
    <dbReference type="NCBI Taxonomy" id="447679"/>
    <lineage>
        <taxon>Bacteria</taxon>
        <taxon>Pseudomonadati</taxon>
        <taxon>Bacteroidota</taxon>
        <taxon>Cytophagia</taxon>
        <taxon>Cytophagales</taxon>
        <taxon>Reichenbachiellaceae</taxon>
        <taxon>Ekhidna</taxon>
    </lineage>
</organism>
<name>A0A239L591_EKHLU</name>
<dbReference type="Gene3D" id="3.40.50.300">
    <property type="entry name" value="P-loop containing nucleotide triphosphate hydrolases"/>
    <property type="match status" value="1"/>
</dbReference>
<dbReference type="InterPro" id="IPR027417">
    <property type="entry name" value="P-loop_NTPase"/>
</dbReference>
<keyword evidence="4" id="KW-1185">Reference proteome</keyword>
<protein>
    <recommendedName>
        <fullName evidence="5">Sulfotransferase family protein</fullName>
    </recommendedName>
</protein>
<dbReference type="PANTHER" id="PTHR42743:SF11">
    <property type="entry name" value="AMINODEOXYCHORISMATE LYASE"/>
    <property type="match status" value="1"/>
</dbReference>
<sequence length="257" mass="29424">MIINLISGPRNISTALMYSFSQNPKVKVVDEPFYAYYLVHTGIDHPGREVTIRSMSADVRVVLGEIKAQENKHEIVFLKNMAHHHEGLDWSYLKSMHNVFLIRDPKQLIASFAQVIPNPTIQDIGLKHEADLLDFVMENGKHQPIVIDSNDILGDPEKGLSNLCEVLGIPFENKMLSWEKGAIPEDGSWAKYWYRNVHNSTGFVKQKTSERPLPDHCKELYEEALPYYDKLRKFKTSSSQLRYQPHPRNVGPPSKGE</sequence>
<dbReference type="InterPro" id="IPR050571">
    <property type="entry name" value="Class-IV_PLP-Dep_Aminotrnsfr"/>
</dbReference>
<gene>
    <name evidence="3" type="ORF">SAMN05421640_2977</name>
</gene>
<dbReference type="GO" id="GO:0019752">
    <property type="term" value="P:carboxylic acid metabolic process"/>
    <property type="evidence" value="ECO:0007669"/>
    <property type="project" value="TreeGrafter"/>
</dbReference>
<accession>A0A239L591</accession>
<evidence type="ECO:0000256" key="1">
    <source>
        <dbReference type="ARBA" id="ARBA00009320"/>
    </source>
</evidence>
<proteinExistence type="inferred from homology"/>
<dbReference type="Pfam" id="PF19798">
    <property type="entry name" value="Sulfotransfer_5"/>
    <property type="match status" value="1"/>
</dbReference>
<dbReference type="PANTHER" id="PTHR42743">
    <property type="entry name" value="AMINO-ACID AMINOTRANSFERASE"/>
    <property type="match status" value="1"/>
</dbReference>